<evidence type="ECO:0000313" key="2">
    <source>
        <dbReference type="Proteomes" id="UP000028511"/>
    </source>
</evidence>
<name>A0A077NE55_XENBV</name>
<dbReference type="EMBL" id="CBSW010000126">
    <property type="protein sequence ID" value="CDG96502.1"/>
    <property type="molecule type" value="Genomic_DNA"/>
</dbReference>
<dbReference type="Proteomes" id="UP000028511">
    <property type="component" value="Unassembled WGS sequence"/>
</dbReference>
<proteinExistence type="predicted"/>
<protein>
    <submittedName>
        <fullName evidence="1">Uncharacterized protein</fullName>
    </submittedName>
</protein>
<accession>A0A077NE55</accession>
<reference evidence="1" key="1">
    <citation type="submission" date="2013-07" db="EMBL/GenBank/DDBJ databases">
        <title>Sub-species coevolution in mutualistic symbiosis.</title>
        <authorList>
            <person name="Murfin K."/>
            <person name="Klassen J."/>
            <person name="Lee M."/>
            <person name="Forst S."/>
            <person name="Stock P."/>
            <person name="Goodrich-Blair H."/>
        </authorList>
    </citation>
    <scope>NUCLEOTIDE SEQUENCE [LARGE SCALE GENOMIC DNA]</scope>
    <source>
        <strain evidence="1">Puntauvense</strain>
    </source>
</reference>
<gene>
    <name evidence="1" type="ORF">XBP1_2110001</name>
</gene>
<sequence>MHHFQNDLNLYNEINISFYEYSLLDPSYFCYEGADNGK</sequence>
<organism evidence="1 2">
    <name type="scientific">Xenorhabdus bovienii str. puntauvense</name>
    <dbReference type="NCBI Taxonomy" id="1398201"/>
    <lineage>
        <taxon>Bacteria</taxon>
        <taxon>Pseudomonadati</taxon>
        <taxon>Pseudomonadota</taxon>
        <taxon>Gammaproteobacteria</taxon>
        <taxon>Enterobacterales</taxon>
        <taxon>Morganellaceae</taxon>
        <taxon>Xenorhabdus</taxon>
    </lineage>
</organism>
<dbReference type="AlphaFoldDB" id="A0A077NE55"/>
<dbReference type="HOGENOM" id="CLU_3334991_0_0_6"/>
<evidence type="ECO:0000313" key="1">
    <source>
        <dbReference type="EMBL" id="CDG96502.1"/>
    </source>
</evidence>
<comment type="caution">
    <text evidence="1">The sequence shown here is derived from an EMBL/GenBank/DDBJ whole genome shotgun (WGS) entry which is preliminary data.</text>
</comment>